<dbReference type="GO" id="GO:0016874">
    <property type="term" value="F:ligase activity"/>
    <property type="evidence" value="ECO:0007669"/>
    <property type="project" value="UniProtKB-KW"/>
</dbReference>
<dbReference type="Gene3D" id="3.90.1140.10">
    <property type="entry name" value="Cyclic phosphodiesterase"/>
    <property type="match status" value="1"/>
</dbReference>
<dbReference type="RefSeq" id="WP_094571203.1">
    <property type="nucleotide sequence ID" value="NZ_CP022743.1"/>
</dbReference>
<gene>
    <name evidence="1" type="ORF">MuYL_3036</name>
</gene>
<dbReference type="SUPFAM" id="SSF55144">
    <property type="entry name" value="LigT-like"/>
    <property type="match status" value="1"/>
</dbReference>
<organism evidence="1 2">
    <name type="scientific">Mucilaginibacter xinganensis</name>
    <dbReference type="NCBI Taxonomy" id="1234841"/>
    <lineage>
        <taxon>Bacteria</taxon>
        <taxon>Pseudomonadati</taxon>
        <taxon>Bacteroidota</taxon>
        <taxon>Sphingobacteriia</taxon>
        <taxon>Sphingobacteriales</taxon>
        <taxon>Sphingobacteriaceae</taxon>
        <taxon>Mucilaginibacter</taxon>
    </lineage>
</organism>
<keyword evidence="2" id="KW-1185">Reference proteome</keyword>
<dbReference type="OrthoDB" id="1351981at2"/>
<dbReference type="PANTHER" id="PTHR40037">
    <property type="entry name" value="PHOSPHOESTERASE YJCG-RELATED"/>
    <property type="match status" value="1"/>
</dbReference>
<dbReference type="Proteomes" id="UP000215002">
    <property type="component" value="Chromosome"/>
</dbReference>
<dbReference type="InterPro" id="IPR009097">
    <property type="entry name" value="Cyclic_Pdiesterase"/>
</dbReference>
<keyword evidence="1" id="KW-0436">Ligase</keyword>
<accession>A0A223NZB6</accession>
<dbReference type="Pfam" id="PF13563">
    <property type="entry name" value="2_5_RNA_ligase2"/>
    <property type="match status" value="1"/>
</dbReference>
<reference evidence="1 2" key="1">
    <citation type="submission" date="2017-08" db="EMBL/GenBank/DDBJ databases">
        <title>Complete genome sequence of Mucilaginibacter sp. strain BJC16-A31.</title>
        <authorList>
            <consortium name="Henan University of Science and Technology"/>
            <person name="You X."/>
        </authorList>
    </citation>
    <scope>NUCLEOTIDE SEQUENCE [LARGE SCALE GENOMIC DNA]</scope>
    <source>
        <strain evidence="1 2">BJC16-A31</strain>
    </source>
</reference>
<dbReference type="PANTHER" id="PTHR40037:SF1">
    <property type="entry name" value="PHOSPHOESTERASE SAOUHSC_00951-RELATED"/>
    <property type="match status" value="1"/>
</dbReference>
<dbReference type="InterPro" id="IPR050580">
    <property type="entry name" value="2H_phosphoesterase_YjcG-like"/>
</dbReference>
<sequence length="208" mass="24623">MTGYQDYLIVLSPPDSIKKKIKRYKDDSAAIIGEYDSHYSKGHISIQQWPRKKPVWIDAMMPKLERELLSLPPLVVNIKGFDFFHHEDNPTIYARMDQTALTAIWYKQLKRFFSGGSFVPHITIARSIPAPAFKKLWPYLSKQEWNEEFKIDKLTILRRDTIGHDKSYKIYRELPFNRRLDFYNYTQSKVKTPVTTEKPVNTQQFSLF</sequence>
<evidence type="ECO:0000313" key="1">
    <source>
        <dbReference type="EMBL" id="ASU34921.1"/>
    </source>
</evidence>
<name>A0A223NZB6_9SPHI</name>
<dbReference type="KEGG" id="muc:MuYL_3036"/>
<evidence type="ECO:0000313" key="2">
    <source>
        <dbReference type="Proteomes" id="UP000215002"/>
    </source>
</evidence>
<dbReference type="EMBL" id="CP022743">
    <property type="protein sequence ID" value="ASU34921.1"/>
    <property type="molecule type" value="Genomic_DNA"/>
</dbReference>
<dbReference type="AlphaFoldDB" id="A0A223NZB6"/>
<protein>
    <submittedName>
        <fullName evidence="1">2'-5' RNA ligase</fullName>
    </submittedName>
</protein>
<proteinExistence type="predicted"/>